<proteinExistence type="predicted"/>
<evidence type="ECO:0000313" key="1">
    <source>
        <dbReference type="EMBL" id="HIY92043.1"/>
    </source>
</evidence>
<dbReference type="AlphaFoldDB" id="A0A9D2CNG9"/>
<name>A0A9D2CNG9_9LACO</name>
<accession>A0A9D2CNG9</accession>
<dbReference type="EMBL" id="DXCM01000025">
    <property type="protein sequence ID" value="HIY92043.1"/>
    <property type="molecule type" value="Genomic_DNA"/>
</dbReference>
<organism evidence="1 2">
    <name type="scientific">Candidatus Companilactobacillus pullicola</name>
    <dbReference type="NCBI Taxonomy" id="2838523"/>
    <lineage>
        <taxon>Bacteria</taxon>
        <taxon>Bacillati</taxon>
        <taxon>Bacillota</taxon>
        <taxon>Bacilli</taxon>
        <taxon>Lactobacillales</taxon>
        <taxon>Lactobacillaceae</taxon>
        <taxon>Companilactobacillus</taxon>
    </lineage>
</organism>
<comment type="caution">
    <text evidence="1">The sequence shown here is derived from an EMBL/GenBank/DDBJ whole genome shotgun (WGS) entry which is preliminary data.</text>
</comment>
<evidence type="ECO:0000313" key="2">
    <source>
        <dbReference type="Proteomes" id="UP000824013"/>
    </source>
</evidence>
<sequence length="126" mass="14852">MQNINYKELEDIYMPSNFDEVVDSCHLKPSRKVILKEIIKYSQFSSLHGCFFSERELAKLTKYTINGVIKALRDLRRAGLISSNRLLDLNGRKGITCIINEREEKRIFMITYVNWDKFEGEPKFKL</sequence>
<protein>
    <submittedName>
        <fullName evidence="1">Helix-turn-helix domain-containing protein</fullName>
    </submittedName>
</protein>
<dbReference type="Proteomes" id="UP000824013">
    <property type="component" value="Unassembled WGS sequence"/>
</dbReference>
<reference evidence="1" key="2">
    <citation type="submission" date="2021-04" db="EMBL/GenBank/DDBJ databases">
        <authorList>
            <person name="Gilroy R."/>
        </authorList>
    </citation>
    <scope>NUCLEOTIDE SEQUENCE</scope>
    <source>
        <strain evidence="1">3204</strain>
    </source>
</reference>
<gene>
    <name evidence="1" type="ORF">H9820_03745</name>
</gene>
<reference evidence="1" key="1">
    <citation type="journal article" date="2021" name="PeerJ">
        <title>Extensive microbial diversity within the chicken gut microbiome revealed by metagenomics and culture.</title>
        <authorList>
            <person name="Gilroy R."/>
            <person name="Ravi A."/>
            <person name="Getino M."/>
            <person name="Pursley I."/>
            <person name="Horton D.L."/>
            <person name="Alikhan N.F."/>
            <person name="Baker D."/>
            <person name="Gharbi K."/>
            <person name="Hall N."/>
            <person name="Watson M."/>
            <person name="Adriaenssens E.M."/>
            <person name="Foster-Nyarko E."/>
            <person name="Jarju S."/>
            <person name="Secka A."/>
            <person name="Antonio M."/>
            <person name="Oren A."/>
            <person name="Chaudhuri R.R."/>
            <person name="La Ragione R."/>
            <person name="Hildebrand F."/>
            <person name="Pallen M.J."/>
        </authorList>
    </citation>
    <scope>NUCLEOTIDE SEQUENCE</scope>
    <source>
        <strain evidence="1">3204</strain>
    </source>
</reference>